<dbReference type="AlphaFoldDB" id="A0A6B0T6T2"/>
<proteinExistence type="predicted"/>
<dbReference type="Proteomes" id="UP000466535">
    <property type="component" value="Unassembled WGS sequence"/>
</dbReference>
<protein>
    <submittedName>
        <fullName evidence="1">Uncharacterized protein</fullName>
    </submittedName>
</protein>
<comment type="caution">
    <text evidence="1">The sequence shown here is derived from an EMBL/GenBank/DDBJ whole genome shotgun (WGS) entry which is preliminary data.</text>
</comment>
<sequence length="195" mass="22072">MGTSLHPFIECRGEDGWEYIESDITHPGGYAMMACLFGWRNYCNYEPIAGERGLPKDISDELSQLLGDPPTCSWIGLWEIERIDWGETANEIDSRTSFYDSDGNYVKKAAGFSLPVSNEDEGYMNRVRGGDEVTVTLTDDYFGFEAGDEVTLVRELRDREYARSDGWRRIFNEMRELADEYGGEGNVRLVAVAMG</sequence>
<dbReference type="EMBL" id="WUUT01000001">
    <property type="protein sequence ID" value="MXR50600.1"/>
    <property type="molecule type" value="Genomic_DNA"/>
</dbReference>
<evidence type="ECO:0000313" key="1">
    <source>
        <dbReference type="EMBL" id="MXR50600.1"/>
    </source>
</evidence>
<name>A0A6B0T6T2_9EURY</name>
<accession>A0A6B0T6T2</accession>
<reference evidence="1 2" key="1">
    <citation type="submission" date="2019-12" db="EMBL/GenBank/DDBJ databases">
        <title>Isolation and characterization of three novel carbon monoxide-oxidizing members of Halobacteria from salione crusts and soils.</title>
        <authorList>
            <person name="Myers M.R."/>
            <person name="King G.M."/>
        </authorList>
    </citation>
    <scope>NUCLEOTIDE SEQUENCE [LARGE SCALE GENOMIC DNA]</scope>
    <source>
        <strain evidence="1 2">WSH3</strain>
    </source>
</reference>
<organism evidence="1 2">
    <name type="scientific">Halovenus carboxidivorans</name>
    <dbReference type="NCBI Taxonomy" id="2692199"/>
    <lineage>
        <taxon>Archaea</taxon>
        <taxon>Methanobacteriati</taxon>
        <taxon>Methanobacteriota</taxon>
        <taxon>Stenosarchaea group</taxon>
        <taxon>Halobacteria</taxon>
        <taxon>Halobacteriales</taxon>
        <taxon>Haloarculaceae</taxon>
        <taxon>Halovenus</taxon>
    </lineage>
</organism>
<gene>
    <name evidence="1" type="ORF">GRX03_03115</name>
</gene>
<evidence type="ECO:0000313" key="2">
    <source>
        <dbReference type="Proteomes" id="UP000466535"/>
    </source>
</evidence>
<keyword evidence="2" id="KW-1185">Reference proteome</keyword>